<sequence>MDHLQKGVFRLVEADVWLEGLRNMWLFISSFMPLYHIII</sequence>
<dbReference type="EMBL" id="GBXM01029694">
    <property type="protein sequence ID" value="JAH78883.1"/>
    <property type="molecule type" value="Transcribed_RNA"/>
</dbReference>
<organism evidence="1">
    <name type="scientific">Anguilla anguilla</name>
    <name type="common">European freshwater eel</name>
    <name type="synonym">Muraena anguilla</name>
    <dbReference type="NCBI Taxonomy" id="7936"/>
    <lineage>
        <taxon>Eukaryota</taxon>
        <taxon>Metazoa</taxon>
        <taxon>Chordata</taxon>
        <taxon>Craniata</taxon>
        <taxon>Vertebrata</taxon>
        <taxon>Euteleostomi</taxon>
        <taxon>Actinopterygii</taxon>
        <taxon>Neopterygii</taxon>
        <taxon>Teleostei</taxon>
        <taxon>Anguilliformes</taxon>
        <taxon>Anguillidae</taxon>
        <taxon>Anguilla</taxon>
    </lineage>
</organism>
<protein>
    <submittedName>
        <fullName evidence="1">Uncharacterized protein</fullName>
    </submittedName>
</protein>
<dbReference type="AlphaFoldDB" id="A0A0E9VNT1"/>
<reference evidence="1" key="1">
    <citation type="submission" date="2014-11" db="EMBL/GenBank/DDBJ databases">
        <authorList>
            <person name="Amaro Gonzalez C."/>
        </authorList>
    </citation>
    <scope>NUCLEOTIDE SEQUENCE</scope>
</reference>
<reference evidence="1" key="2">
    <citation type="journal article" date="2015" name="Fish Shellfish Immunol.">
        <title>Early steps in the European eel (Anguilla anguilla)-Vibrio vulnificus interaction in the gills: Role of the RtxA13 toxin.</title>
        <authorList>
            <person name="Callol A."/>
            <person name="Pajuelo D."/>
            <person name="Ebbesson L."/>
            <person name="Teles M."/>
            <person name="MacKenzie S."/>
            <person name="Amaro C."/>
        </authorList>
    </citation>
    <scope>NUCLEOTIDE SEQUENCE</scope>
</reference>
<proteinExistence type="predicted"/>
<accession>A0A0E9VNT1</accession>
<evidence type="ECO:0000313" key="1">
    <source>
        <dbReference type="EMBL" id="JAH78883.1"/>
    </source>
</evidence>
<name>A0A0E9VNT1_ANGAN</name>